<organism evidence="5 6">
    <name type="scientific">Riccia fluitans</name>
    <dbReference type="NCBI Taxonomy" id="41844"/>
    <lineage>
        <taxon>Eukaryota</taxon>
        <taxon>Viridiplantae</taxon>
        <taxon>Streptophyta</taxon>
        <taxon>Embryophyta</taxon>
        <taxon>Marchantiophyta</taxon>
        <taxon>Marchantiopsida</taxon>
        <taxon>Marchantiidae</taxon>
        <taxon>Marchantiales</taxon>
        <taxon>Ricciaceae</taxon>
        <taxon>Riccia</taxon>
    </lineage>
</organism>
<dbReference type="InterPro" id="IPR036428">
    <property type="entry name" value="PCD_sf"/>
</dbReference>
<reference evidence="5 6" key="1">
    <citation type="submission" date="2024-09" db="EMBL/GenBank/DDBJ databases">
        <title>Chromosome-scale assembly of Riccia fluitans.</title>
        <authorList>
            <person name="Paukszto L."/>
            <person name="Sawicki J."/>
            <person name="Karawczyk K."/>
            <person name="Piernik-Szablinska J."/>
            <person name="Szczecinska M."/>
            <person name="Mazdziarz M."/>
        </authorList>
    </citation>
    <scope>NUCLEOTIDE SEQUENCE [LARGE SCALE GENOMIC DNA]</scope>
    <source>
        <strain evidence="5">Rf_01</strain>
        <tissue evidence="5">Aerial parts of the thallus</tissue>
    </source>
</reference>
<comment type="catalytic activity">
    <reaction evidence="1">
        <text>(4aS,6R)-4a-hydroxy-L-erythro-5,6,7,8-tetrahydrobiopterin = (6R)-L-erythro-6,7-dihydrobiopterin + H2O</text>
        <dbReference type="Rhea" id="RHEA:11920"/>
        <dbReference type="ChEBI" id="CHEBI:15377"/>
        <dbReference type="ChEBI" id="CHEBI:15642"/>
        <dbReference type="ChEBI" id="CHEBI:43120"/>
        <dbReference type="EC" id="4.2.1.96"/>
    </reaction>
</comment>
<dbReference type="PANTHER" id="PTHR12599">
    <property type="entry name" value="PTERIN-4-ALPHA-CARBINOLAMINE DEHYDRATASE"/>
    <property type="match status" value="1"/>
</dbReference>
<evidence type="ECO:0000256" key="2">
    <source>
        <dbReference type="ARBA" id="ARBA00006472"/>
    </source>
</evidence>
<comment type="similarity">
    <text evidence="2">Belongs to the pterin-4-alpha-carbinolamine dehydratase family.</text>
</comment>
<gene>
    <name evidence="5" type="ORF">R1flu_012692</name>
</gene>
<dbReference type="Gene3D" id="3.30.1360.20">
    <property type="entry name" value="Transcriptional coactivator/pterin dehydratase"/>
    <property type="match status" value="1"/>
</dbReference>
<dbReference type="SUPFAM" id="SSF55248">
    <property type="entry name" value="PCD-like"/>
    <property type="match status" value="1"/>
</dbReference>
<accession>A0ABD1ZBB5</accession>
<dbReference type="EC" id="4.2.1.96" evidence="3"/>
<dbReference type="Pfam" id="PF01329">
    <property type="entry name" value="Pterin_4a"/>
    <property type="match status" value="1"/>
</dbReference>
<proteinExistence type="inferred from homology"/>
<dbReference type="GO" id="GO:0008124">
    <property type="term" value="F:4-alpha-hydroxytetrahydrobiopterin dehydratase activity"/>
    <property type="evidence" value="ECO:0007669"/>
    <property type="project" value="UniProtKB-EC"/>
</dbReference>
<evidence type="ECO:0000256" key="4">
    <source>
        <dbReference type="ARBA" id="ARBA00023239"/>
    </source>
</evidence>
<dbReference type="PANTHER" id="PTHR12599:SF8">
    <property type="entry name" value="PTERIN-4-ALPHA-CARBINOLAMINE DEHYDRATASE, CHLOROPLASTIC-RELATED"/>
    <property type="match status" value="1"/>
</dbReference>
<name>A0ABD1ZBB5_9MARC</name>
<evidence type="ECO:0000256" key="3">
    <source>
        <dbReference type="ARBA" id="ARBA00013252"/>
    </source>
</evidence>
<dbReference type="AlphaFoldDB" id="A0ABD1ZBB5"/>
<sequence length="230" mass="24793">MAACVSCAAASATPASTFISSAPDSTSLSNHSVSFSRCKFALKNGAIFTQNGEVQRSGTPALRINAVHMEDWGARDPFPAEIESNFGDKVLGNAGTEHIILIPPSKLGLSERSCKPVAPGTQPLTEEEATALLRKVVGWRLTSTDQGLKIFCEWKDLKDFGSGVTLVDRIAVVASAEEHYPEVYLIRGNKVRAELSTHSVGGLTENDFILAAKIDKVESSDLVKRTRFWA</sequence>
<keyword evidence="4" id="KW-0456">Lyase</keyword>
<dbReference type="InterPro" id="IPR001533">
    <property type="entry name" value="Pterin_deHydtase"/>
</dbReference>
<dbReference type="Proteomes" id="UP001605036">
    <property type="component" value="Unassembled WGS sequence"/>
</dbReference>
<keyword evidence="6" id="KW-1185">Reference proteome</keyword>
<comment type="caution">
    <text evidence="5">The sequence shown here is derived from an EMBL/GenBank/DDBJ whole genome shotgun (WGS) entry which is preliminary data.</text>
</comment>
<dbReference type="EMBL" id="JBHFFA010000002">
    <property type="protein sequence ID" value="KAL2645105.1"/>
    <property type="molecule type" value="Genomic_DNA"/>
</dbReference>
<evidence type="ECO:0000256" key="1">
    <source>
        <dbReference type="ARBA" id="ARBA00001554"/>
    </source>
</evidence>
<evidence type="ECO:0000313" key="5">
    <source>
        <dbReference type="EMBL" id="KAL2645105.1"/>
    </source>
</evidence>
<protein>
    <recommendedName>
        <fullName evidence="3">4a-hydroxytetrahydrobiopterin dehydratase</fullName>
        <ecNumber evidence="3">4.2.1.96</ecNumber>
    </recommendedName>
</protein>
<evidence type="ECO:0000313" key="6">
    <source>
        <dbReference type="Proteomes" id="UP001605036"/>
    </source>
</evidence>